<evidence type="ECO:0000259" key="1">
    <source>
        <dbReference type="PROSITE" id="PS50878"/>
    </source>
</evidence>
<dbReference type="InterPro" id="IPR036397">
    <property type="entry name" value="RNaseH_sf"/>
</dbReference>
<dbReference type="Gene3D" id="3.30.420.10">
    <property type="entry name" value="Ribonuclease H-like superfamily/Ribonuclease H"/>
    <property type="match status" value="1"/>
</dbReference>
<dbReference type="RefSeq" id="XP_052741129.1">
    <property type="nucleotide sequence ID" value="XM_052885169.1"/>
</dbReference>
<dbReference type="PROSITE" id="PS50879">
    <property type="entry name" value="RNASE_H_1"/>
    <property type="match status" value="1"/>
</dbReference>
<gene>
    <name evidence="4" type="primary">LOC112052383</name>
</gene>
<protein>
    <submittedName>
        <fullName evidence="4">115 kDa protein in type-1 retrotransposable element R1DM</fullName>
    </submittedName>
</protein>
<evidence type="ECO:0000259" key="2">
    <source>
        <dbReference type="PROSITE" id="PS50879"/>
    </source>
</evidence>
<dbReference type="Pfam" id="PF00078">
    <property type="entry name" value="RVT_1"/>
    <property type="match status" value="1"/>
</dbReference>
<evidence type="ECO:0000313" key="4">
    <source>
        <dbReference type="RefSeq" id="XP_052741129.1"/>
    </source>
</evidence>
<dbReference type="InterPro" id="IPR000477">
    <property type="entry name" value="RT_dom"/>
</dbReference>
<accession>A0ABM3LQ14</accession>
<dbReference type="SUPFAM" id="SSF53098">
    <property type="entry name" value="Ribonuclease H-like"/>
    <property type="match status" value="1"/>
</dbReference>
<evidence type="ECO:0000313" key="3">
    <source>
        <dbReference type="Proteomes" id="UP001652582"/>
    </source>
</evidence>
<dbReference type="GeneID" id="112052383"/>
<sequence>MSPKKAPGADGLTSDICNRAYKTNPRILIGIYNKCLELAYFPKSWKVATIKILPKPQKPDYSIPKAYRPIGLLPILGKALEKLFANRILWYLGNQNALNPKQYGFMPQKSTEDALYEAVSKIEKAIKGKKIAVAVSLDIEGAFDNAWWPAVKNQLLVKKLDPALIQLVSSYLSERGIEIRYSGERAVKRTTKGCIQGSTCGPLLWNLLLDSLLEKTSGMKVYLQAFADDILLIGVGDDGKNIEEDINSALKIILAWGRDNKLNFAPHKTQATLFTKKLKFQNPRLTIDNTVIQLQEHLKILGLTLDKNLNYLKHLDETTGKAINLFKAVSKTARAHWGLNPDIIRTIYISVVEPTILYAANVWAVKSQTVQVKKRLDRINRMFGILICKGHKTISGTSAKILGGLLPLDLRSLEKKSLYEAKRTKQIDQLPGRPMEIKASPFSLPHPALRTTIPFDCVENQEQVEEVSKNEPCIFTDGSKIEGKVGAAISVWVEGKEVHYKLYPLEGYCSVYQAELVAVRGALETIASKNYLQKSHIFCDSRAALQSLSNPQNLNPIVVEIRDIGRNLCRSGKQVQFHWIRAHVGTEGNERADNLAKTAATKSKTRKVYDRFPVSLAKHLIRANTISTWQDIYNSEVTGVTSRTFFPNVKQAYKTLDHIKMDNLKAQILTGHGGFKSYLFRFKLAADPFCSCDNATLETIEHLLTECPRFSLLRHDCESKMGLALVTNNLYVAINSEKFRSCFMAYACQVARIAARANGSKV</sequence>
<dbReference type="PANTHER" id="PTHR33481">
    <property type="entry name" value="REVERSE TRANSCRIPTASE"/>
    <property type="match status" value="1"/>
</dbReference>
<dbReference type="InterPro" id="IPR012337">
    <property type="entry name" value="RNaseH-like_sf"/>
</dbReference>
<dbReference type="PROSITE" id="PS50878">
    <property type="entry name" value="RT_POL"/>
    <property type="match status" value="1"/>
</dbReference>
<dbReference type="CDD" id="cd09276">
    <property type="entry name" value="Rnase_HI_RT_non_LTR"/>
    <property type="match status" value="1"/>
</dbReference>
<organism evidence="3 4">
    <name type="scientific">Bicyclus anynana</name>
    <name type="common">Squinting bush brown butterfly</name>
    <dbReference type="NCBI Taxonomy" id="110368"/>
    <lineage>
        <taxon>Eukaryota</taxon>
        <taxon>Metazoa</taxon>
        <taxon>Ecdysozoa</taxon>
        <taxon>Arthropoda</taxon>
        <taxon>Hexapoda</taxon>
        <taxon>Insecta</taxon>
        <taxon>Pterygota</taxon>
        <taxon>Neoptera</taxon>
        <taxon>Endopterygota</taxon>
        <taxon>Lepidoptera</taxon>
        <taxon>Glossata</taxon>
        <taxon>Ditrysia</taxon>
        <taxon>Papilionoidea</taxon>
        <taxon>Nymphalidae</taxon>
        <taxon>Satyrinae</taxon>
        <taxon>Satyrini</taxon>
        <taxon>Mycalesina</taxon>
        <taxon>Bicyclus</taxon>
    </lineage>
</organism>
<dbReference type="Proteomes" id="UP001652582">
    <property type="component" value="Chromosome 13"/>
</dbReference>
<name>A0ABM3LQ14_BICAN</name>
<feature type="domain" description="Reverse transcriptase" evidence="1">
    <location>
        <begin position="34"/>
        <end position="305"/>
    </location>
</feature>
<feature type="domain" description="RNase H type-1" evidence="2">
    <location>
        <begin position="468"/>
        <end position="601"/>
    </location>
</feature>
<dbReference type="InterPro" id="IPR043502">
    <property type="entry name" value="DNA/RNA_pol_sf"/>
</dbReference>
<proteinExistence type="predicted"/>
<dbReference type="PANTHER" id="PTHR33481:SF1">
    <property type="entry name" value="ENDONUCLEASE_EXONUCLEASE_PHOSPHATASE DOMAIN-CONTAINING PROTEIN-RELATED"/>
    <property type="match status" value="1"/>
</dbReference>
<dbReference type="CDD" id="cd01650">
    <property type="entry name" value="RT_nLTR_like"/>
    <property type="match status" value="1"/>
</dbReference>
<dbReference type="SUPFAM" id="SSF56672">
    <property type="entry name" value="DNA/RNA polymerases"/>
    <property type="match status" value="1"/>
</dbReference>
<dbReference type="Pfam" id="PF00075">
    <property type="entry name" value="RNase_H"/>
    <property type="match status" value="1"/>
</dbReference>
<dbReference type="InterPro" id="IPR002156">
    <property type="entry name" value="RNaseH_domain"/>
</dbReference>
<keyword evidence="3" id="KW-1185">Reference proteome</keyword>
<reference evidence="4" key="1">
    <citation type="submission" date="2025-08" db="UniProtKB">
        <authorList>
            <consortium name="RefSeq"/>
        </authorList>
    </citation>
    <scope>IDENTIFICATION</scope>
</reference>